<comment type="caution">
    <text evidence="2">The sequence shown here is derived from an EMBL/GenBank/DDBJ whole genome shotgun (WGS) entry which is preliminary data.</text>
</comment>
<evidence type="ECO:0000259" key="1">
    <source>
        <dbReference type="Pfam" id="PF13349"/>
    </source>
</evidence>
<evidence type="ECO:0000313" key="2">
    <source>
        <dbReference type="EMBL" id="RZS95218.1"/>
    </source>
</evidence>
<dbReference type="InterPro" id="IPR025164">
    <property type="entry name" value="Toastrack_DUF4097"/>
</dbReference>
<dbReference type="Proteomes" id="UP000292209">
    <property type="component" value="Unassembled WGS sequence"/>
</dbReference>
<reference evidence="2 3" key="1">
    <citation type="submission" date="2019-02" db="EMBL/GenBank/DDBJ databases">
        <title>Genomic Encyclopedia of Archaeal and Bacterial Type Strains, Phase II (KMG-II): from individual species to whole genera.</title>
        <authorList>
            <person name="Goeker M."/>
        </authorList>
    </citation>
    <scope>NUCLEOTIDE SEQUENCE [LARGE SCALE GENOMIC DNA]</scope>
    <source>
        <strain evidence="2 3">DSM 21411</strain>
    </source>
</reference>
<feature type="domain" description="DUF4097" evidence="1">
    <location>
        <begin position="85"/>
        <end position="278"/>
    </location>
</feature>
<dbReference type="PANTHER" id="PTHR34094:SF1">
    <property type="entry name" value="PROTEIN FAM185A"/>
    <property type="match status" value="1"/>
</dbReference>
<dbReference type="Pfam" id="PF13349">
    <property type="entry name" value="DUF4097"/>
    <property type="match status" value="1"/>
</dbReference>
<keyword evidence="3" id="KW-1185">Reference proteome</keyword>
<dbReference type="OrthoDB" id="1523429at2"/>
<dbReference type="EMBL" id="SGXG01000001">
    <property type="protein sequence ID" value="RZS95218.1"/>
    <property type="molecule type" value="Genomic_DNA"/>
</dbReference>
<name>A0A4Q7P6R9_9BACT</name>
<gene>
    <name evidence="2" type="ORF">BC751_0735</name>
</gene>
<accession>A0A4Q7P6R9</accession>
<proteinExistence type="predicted"/>
<dbReference type="AlphaFoldDB" id="A0A4Q7P6R9"/>
<protein>
    <recommendedName>
        <fullName evidence="1">DUF4097 domain-containing protein</fullName>
    </recommendedName>
</protein>
<dbReference type="PANTHER" id="PTHR34094">
    <property type="match status" value="1"/>
</dbReference>
<evidence type="ECO:0000313" key="3">
    <source>
        <dbReference type="Proteomes" id="UP000292209"/>
    </source>
</evidence>
<dbReference type="RefSeq" id="WP_130274359.1">
    <property type="nucleotide sequence ID" value="NZ_SGXG01000001.1"/>
</dbReference>
<sequence>MKSFVIFLAFLLPSLVLAWQEEKPFLSKDFNASGIKELKLETGGLSVNIASWSEDRVLIEVFALRDNKVLSPNDAQLRKKLEDLEFDMRQEGEKVSLRVEQAKRTGIKMSRDNIVLLIKIQTPTGMSSNILSAGGAVTLAGLEGNQQIQSNGGSVRVIQGKGKIQGETLGGSILMDNFTGDLNLSSMGGSVRLENFSGNLDVKSAGGSLNLFDMSGKITAETAGGSIRASFREPLESVHLASKGGAIEASLPQGLGMSVLFKGSIVVSQHQKFEGESRKTLVKGTINGGGIPVVFETSGANVRVDYR</sequence>
<organism evidence="2 3">
    <name type="scientific">Cecembia calidifontis</name>
    <dbReference type="NCBI Taxonomy" id="1187080"/>
    <lineage>
        <taxon>Bacteria</taxon>
        <taxon>Pseudomonadati</taxon>
        <taxon>Bacteroidota</taxon>
        <taxon>Cytophagia</taxon>
        <taxon>Cytophagales</taxon>
        <taxon>Cyclobacteriaceae</taxon>
        <taxon>Cecembia</taxon>
    </lineage>
</organism>